<evidence type="ECO:0000256" key="1">
    <source>
        <dbReference type="SAM" id="MobiDB-lite"/>
    </source>
</evidence>
<feature type="region of interest" description="Disordered" evidence="1">
    <location>
        <begin position="1"/>
        <end position="23"/>
    </location>
</feature>
<evidence type="ECO:0000313" key="4">
    <source>
        <dbReference type="Proteomes" id="UP000034543"/>
    </source>
</evidence>
<dbReference type="Proteomes" id="UP000034543">
    <property type="component" value="Unassembled WGS sequence"/>
</dbReference>
<feature type="transmembrane region" description="Helical" evidence="2">
    <location>
        <begin position="421"/>
        <end position="446"/>
    </location>
</feature>
<dbReference type="PATRIC" id="fig|1618436.3.peg.884"/>
<dbReference type="AlphaFoldDB" id="A0A0G1CG95"/>
<name>A0A0G1CG95_9BACT</name>
<proteinExistence type="predicted"/>
<keyword evidence="2" id="KW-0812">Transmembrane</keyword>
<gene>
    <name evidence="3" type="ORF">UV59_C0017G0010</name>
</gene>
<comment type="caution">
    <text evidence="3">The sequence shown here is derived from an EMBL/GenBank/DDBJ whole genome shotgun (WGS) entry which is preliminary data.</text>
</comment>
<feature type="transmembrane region" description="Helical" evidence="2">
    <location>
        <begin position="360"/>
        <end position="381"/>
    </location>
</feature>
<evidence type="ECO:0000256" key="2">
    <source>
        <dbReference type="SAM" id="Phobius"/>
    </source>
</evidence>
<keyword evidence="2" id="KW-1133">Transmembrane helix</keyword>
<sequence>MSDDLTPVPVVNELTPVETSPASPLSRHMQKFLASRTELASGRLTGQVATIRVSETLGAIAYLYERIRNIVEYKNEQVLRRNAIERILKRLLWERATRDSQYLAKVLIRELIWARYLPNDSVPKSRTTEVGAIISKYLYFLDLVRTNGTPVSFSEIRNWIWGVASCEIEETFDPAGREPYVQLMYEWFTDNFAWDTNHVLEHEQKIQTYLAVHRALTKSDDTILRYHLLLKEVPDWRSNSQELTQSLHSRFFALYQEIEKHLVFPDRFALYRIVQRQIAPFKILQLITEKEKENLQAVVTEVNSFEARVREVCQIRYHDIQSKVNRGIFRSILYIFITKVMFALLIEIPYELYRFGTLTYLPLAINVVVPPVMMYLVGLTIRAPGTANTERILSRLKSIVYEQGKTNKALFSLLRVKRGSLLGSFFALIYFILFTFVFGGITLLLLSLNFTIPGIGIFFAFLSLVLLFGFRVRFTAQELKITSESENFLSYIFSNLTLPFLRTGMYLSKGLARINVFTVILDFLIEAPLKTIIEVFEEWTGFMREKREEIVEVPE</sequence>
<protein>
    <submittedName>
        <fullName evidence="3">Uncharacterized protein</fullName>
    </submittedName>
</protein>
<feature type="transmembrane region" description="Helical" evidence="2">
    <location>
        <begin position="452"/>
        <end position="470"/>
    </location>
</feature>
<dbReference type="EMBL" id="LCFB01000017">
    <property type="protein sequence ID" value="KKS84557.1"/>
    <property type="molecule type" value="Genomic_DNA"/>
</dbReference>
<reference evidence="3 4" key="1">
    <citation type="journal article" date="2015" name="Nature">
        <title>rRNA introns, odd ribosomes, and small enigmatic genomes across a large radiation of phyla.</title>
        <authorList>
            <person name="Brown C.T."/>
            <person name="Hug L.A."/>
            <person name="Thomas B.C."/>
            <person name="Sharon I."/>
            <person name="Castelle C.J."/>
            <person name="Singh A."/>
            <person name="Wilkins M.J."/>
            <person name="Williams K.H."/>
            <person name="Banfield J.F."/>
        </authorList>
    </citation>
    <scope>NUCLEOTIDE SEQUENCE [LARGE SCALE GENOMIC DNA]</scope>
</reference>
<dbReference type="STRING" id="1618436.UV59_C0017G0010"/>
<organism evidence="3 4">
    <name type="scientific">Candidatus Gottesmanbacteria bacterium GW2011_GWA1_43_11</name>
    <dbReference type="NCBI Taxonomy" id="1618436"/>
    <lineage>
        <taxon>Bacteria</taxon>
        <taxon>Candidatus Gottesmaniibacteriota</taxon>
    </lineage>
</organism>
<keyword evidence="2" id="KW-0472">Membrane</keyword>
<accession>A0A0G1CG95</accession>
<feature type="transmembrane region" description="Helical" evidence="2">
    <location>
        <begin position="331"/>
        <end position="348"/>
    </location>
</feature>
<evidence type="ECO:0000313" key="3">
    <source>
        <dbReference type="EMBL" id="KKS84557.1"/>
    </source>
</evidence>